<dbReference type="PANTHER" id="PTHR31157">
    <property type="entry name" value="SCP DOMAIN-CONTAINING PROTEIN"/>
    <property type="match status" value="1"/>
</dbReference>
<dbReference type="Proteomes" id="UP000198211">
    <property type="component" value="Unassembled WGS sequence"/>
</dbReference>
<reference evidence="4" key="1">
    <citation type="submission" date="2017-03" db="EMBL/GenBank/DDBJ databases">
        <title>Phytopthora megakarya and P. palmivora, two closely related causual agents of cacao black pod achieved similar genome size and gene model numbers by different mechanisms.</title>
        <authorList>
            <person name="Ali S."/>
            <person name="Shao J."/>
            <person name="Larry D.J."/>
            <person name="Kronmiller B."/>
            <person name="Shen D."/>
            <person name="Strem M.D."/>
            <person name="Melnick R.L."/>
            <person name="Guiltinan M.J."/>
            <person name="Tyler B.M."/>
            <person name="Meinhardt L.W."/>
            <person name="Bailey B.A."/>
        </authorList>
    </citation>
    <scope>NUCLEOTIDE SEQUENCE [LARGE SCALE GENOMIC DNA]</scope>
    <source>
        <strain evidence="4">zdho120</strain>
    </source>
</reference>
<evidence type="ECO:0000259" key="2">
    <source>
        <dbReference type="Pfam" id="PF00188"/>
    </source>
</evidence>
<protein>
    <submittedName>
        <fullName evidence="3">SCP-like extracellular protein</fullName>
    </submittedName>
</protein>
<name>A0A225UTD2_9STRA</name>
<dbReference type="AlphaFoldDB" id="A0A225UTD2"/>
<keyword evidence="4" id="KW-1185">Reference proteome</keyword>
<dbReference type="Pfam" id="PF00188">
    <property type="entry name" value="CAP"/>
    <property type="match status" value="1"/>
</dbReference>
<evidence type="ECO:0000256" key="1">
    <source>
        <dbReference type="SAM" id="SignalP"/>
    </source>
</evidence>
<feature type="signal peptide" evidence="1">
    <location>
        <begin position="1"/>
        <end position="20"/>
    </location>
</feature>
<evidence type="ECO:0000313" key="3">
    <source>
        <dbReference type="EMBL" id="OWY96292.1"/>
    </source>
</evidence>
<keyword evidence="1" id="KW-0732">Signal</keyword>
<feature type="domain" description="SCP" evidence="2">
    <location>
        <begin position="46"/>
        <end position="162"/>
    </location>
</feature>
<evidence type="ECO:0000313" key="4">
    <source>
        <dbReference type="Proteomes" id="UP000198211"/>
    </source>
</evidence>
<accession>A0A225UTD2</accession>
<sequence length="187" mass="20977">MVALLQASITLLLALTTVDSTTFRQETRDLSEMASSQSDTLATSLLTRVNEERRAHGLSPLCSNKKLQAAAQRHVKDQSKTDYISDIGTDDSTPKQRVTEAGYKWQTVGENIGAGYADADKVVDWWMKNQEHTNVLGEFTMTGVAYMYNEHTYSKHYWVQVFATGTSEECETENDELVKLSLQSELL</sequence>
<dbReference type="SUPFAM" id="SSF55797">
    <property type="entry name" value="PR-1-like"/>
    <property type="match status" value="1"/>
</dbReference>
<dbReference type="STRING" id="4795.A0A225UTD2"/>
<dbReference type="CDD" id="cd05379">
    <property type="entry name" value="CAP_bacterial"/>
    <property type="match status" value="1"/>
</dbReference>
<proteinExistence type="predicted"/>
<dbReference type="PANTHER" id="PTHR31157:SF1">
    <property type="entry name" value="SCP DOMAIN-CONTAINING PROTEIN"/>
    <property type="match status" value="1"/>
</dbReference>
<feature type="chain" id="PRO_5012872454" evidence="1">
    <location>
        <begin position="21"/>
        <end position="187"/>
    </location>
</feature>
<dbReference type="EMBL" id="NBNE01011835">
    <property type="protein sequence ID" value="OWY96292.1"/>
    <property type="molecule type" value="Genomic_DNA"/>
</dbReference>
<organism evidence="3 4">
    <name type="scientific">Phytophthora megakarya</name>
    <dbReference type="NCBI Taxonomy" id="4795"/>
    <lineage>
        <taxon>Eukaryota</taxon>
        <taxon>Sar</taxon>
        <taxon>Stramenopiles</taxon>
        <taxon>Oomycota</taxon>
        <taxon>Peronosporomycetes</taxon>
        <taxon>Peronosporales</taxon>
        <taxon>Peronosporaceae</taxon>
        <taxon>Phytophthora</taxon>
    </lineage>
</organism>
<gene>
    <name evidence="3" type="ORF">PHMEG_00033474</name>
</gene>
<dbReference type="InterPro" id="IPR035940">
    <property type="entry name" value="CAP_sf"/>
</dbReference>
<dbReference type="InterPro" id="IPR014044">
    <property type="entry name" value="CAP_dom"/>
</dbReference>
<dbReference type="Gene3D" id="3.40.33.10">
    <property type="entry name" value="CAP"/>
    <property type="match status" value="1"/>
</dbReference>
<dbReference type="OrthoDB" id="94780at2759"/>
<comment type="caution">
    <text evidence="3">The sequence shown here is derived from an EMBL/GenBank/DDBJ whole genome shotgun (WGS) entry which is preliminary data.</text>
</comment>